<feature type="compositionally biased region" description="Low complexity" evidence="1">
    <location>
        <begin position="1"/>
        <end position="12"/>
    </location>
</feature>
<protein>
    <recommendedName>
        <fullName evidence="4">Acetoacetate decarboxylase</fullName>
    </recommendedName>
</protein>
<evidence type="ECO:0000313" key="2">
    <source>
        <dbReference type="EMBL" id="MEJ5944131.1"/>
    </source>
</evidence>
<accession>A0ABU8RGI7</accession>
<gene>
    <name evidence="2" type="ORF">WDZ17_02335</name>
</gene>
<feature type="region of interest" description="Disordered" evidence="1">
    <location>
        <begin position="1"/>
        <end position="28"/>
    </location>
</feature>
<comment type="caution">
    <text evidence="2">The sequence shown here is derived from an EMBL/GenBank/DDBJ whole genome shotgun (WGS) entry which is preliminary data.</text>
</comment>
<reference evidence="2 3" key="1">
    <citation type="journal article" date="2017" name="Int. J. Syst. Evol. Microbiol.">
        <title>Pseudokineococcus basanitobsidens sp. nov., isolated from volcanic rock.</title>
        <authorList>
            <person name="Lee D.W."/>
            <person name="Park M.Y."/>
            <person name="Kim J.J."/>
            <person name="Kim B.S."/>
        </authorList>
    </citation>
    <scope>NUCLEOTIDE SEQUENCE [LARGE SCALE GENOMIC DNA]</scope>
    <source>
        <strain evidence="2 3">DSM 103726</strain>
    </source>
</reference>
<evidence type="ECO:0008006" key="4">
    <source>
        <dbReference type="Google" id="ProtNLM"/>
    </source>
</evidence>
<dbReference type="EMBL" id="JBBIAA010000002">
    <property type="protein sequence ID" value="MEJ5944131.1"/>
    <property type="molecule type" value="Genomic_DNA"/>
</dbReference>
<feature type="compositionally biased region" description="Basic residues" evidence="1">
    <location>
        <begin position="13"/>
        <end position="23"/>
    </location>
</feature>
<dbReference type="Proteomes" id="UP001387100">
    <property type="component" value="Unassembled WGS sequence"/>
</dbReference>
<name>A0ABU8RGI7_9ACTN</name>
<evidence type="ECO:0000313" key="3">
    <source>
        <dbReference type="Proteomes" id="UP001387100"/>
    </source>
</evidence>
<evidence type="ECO:0000256" key="1">
    <source>
        <dbReference type="SAM" id="MobiDB-lite"/>
    </source>
</evidence>
<organism evidence="2 3">
    <name type="scientific">Pseudokineococcus basanitobsidens</name>
    <dbReference type="NCBI Taxonomy" id="1926649"/>
    <lineage>
        <taxon>Bacteria</taxon>
        <taxon>Bacillati</taxon>
        <taxon>Actinomycetota</taxon>
        <taxon>Actinomycetes</taxon>
        <taxon>Kineosporiales</taxon>
        <taxon>Kineosporiaceae</taxon>
        <taxon>Pseudokineococcus</taxon>
    </lineage>
</organism>
<keyword evidence="3" id="KW-1185">Reference proteome</keyword>
<proteinExistence type="predicted"/>
<sequence>MSPRGAASSARHAAPRRQGGRRRDRFEGAIAGVGTREGTRVVLGHWRRSPFGPGAAGAFTDVMVERADGHRVLLAPTRAVADYVAAVYRFDEVRVVDVRVLTPPVAPGAVWRVEAGPLRLAVEVGRRTPLGWLLRAVPGPLAAAPAWAEAVDPVARRVLRGVSTRGSAGGGRREWYGARDVRSVTAATTSWDGLDLGPLAPVEPPVRFGFGSTPPAPSLVRVVSTVEAA</sequence>